<keyword evidence="14" id="KW-0548">Nucleotidyltransferase</keyword>
<dbReference type="PROSITE" id="PS50994">
    <property type="entry name" value="INTEGRASE"/>
    <property type="match status" value="1"/>
</dbReference>
<accession>A0A0J7K7N3</accession>
<organism evidence="20 21">
    <name type="scientific">Lasius niger</name>
    <name type="common">Black garden ant</name>
    <dbReference type="NCBI Taxonomy" id="67767"/>
    <lineage>
        <taxon>Eukaryota</taxon>
        <taxon>Metazoa</taxon>
        <taxon>Ecdysozoa</taxon>
        <taxon>Arthropoda</taxon>
        <taxon>Hexapoda</taxon>
        <taxon>Insecta</taxon>
        <taxon>Pterygota</taxon>
        <taxon>Neoptera</taxon>
        <taxon>Endopterygota</taxon>
        <taxon>Hymenoptera</taxon>
        <taxon>Apocrita</taxon>
        <taxon>Aculeata</taxon>
        <taxon>Formicoidea</taxon>
        <taxon>Formicidae</taxon>
        <taxon>Formicinae</taxon>
        <taxon>Lasius</taxon>
        <taxon>Lasius</taxon>
    </lineage>
</organism>
<dbReference type="Pfam" id="PF25597">
    <property type="entry name" value="SH3_retrovirus"/>
    <property type="match status" value="1"/>
</dbReference>
<proteinExistence type="predicted"/>
<dbReference type="InterPro" id="IPR043502">
    <property type="entry name" value="DNA/RNA_pol_sf"/>
</dbReference>
<dbReference type="GO" id="GO:0003887">
    <property type="term" value="F:DNA-directed DNA polymerase activity"/>
    <property type="evidence" value="ECO:0007669"/>
    <property type="project" value="UniProtKB-KW"/>
</dbReference>
<name>A0A0J7K7N3_LASNI</name>
<dbReference type="GO" id="GO:0006310">
    <property type="term" value="P:DNA recombination"/>
    <property type="evidence" value="ECO:0007669"/>
    <property type="project" value="UniProtKB-KW"/>
</dbReference>
<keyword evidence="4" id="KW-0540">Nuclease</keyword>
<evidence type="ECO:0000313" key="20">
    <source>
        <dbReference type="EMBL" id="KMQ86201.1"/>
    </source>
</evidence>
<dbReference type="OrthoDB" id="7758228at2759"/>
<dbReference type="SUPFAM" id="SSF56672">
    <property type="entry name" value="DNA/RNA polymerases"/>
    <property type="match status" value="1"/>
</dbReference>
<evidence type="ECO:0000256" key="13">
    <source>
        <dbReference type="ARBA" id="ARBA00022918"/>
    </source>
</evidence>
<evidence type="ECO:0000256" key="12">
    <source>
        <dbReference type="ARBA" id="ARBA00022908"/>
    </source>
</evidence>
<protein>
    <submittedName>
        <fullName evidence="20">Integrase core domain protein</fullName>
    </submittedName>
</protein>
<feature type="region of interest" description="Disordered" evidence="18">
    <location>
        <begin position="455"/>
        <end position="486"/>
    </location>
</feature>
<evidence type="ECO:0000256" key="5">
    <source>
        <dbReference type="ARBA" id="ARBA00022723"/>
    </source>
</evidence>
<keyword evidence="9" id="KW-0378">Hydrolase</keyword>
<dbReference type="GO" id="GO:0006508">
    <property type="term" value="P:proteolysis"/>
    <property type="evidence" value="ECO:0007669"/>
    <property type="project" value="UniProtKB-KW"/>
</dbReference>
<keyword evidence="6" id="KW-0547">Nucleotide-binding</keyword>
<dbReference type="EMBL" id="LBMM01012480">
    <property type="protein sequence ID" value="KMQ86201.1"/>
    <property type="molecule type" value="Genomic_DNA"/>
</dbReference>
<dbReference type="InterPro" id="IPR012337">
    <property type="entry name" value="RNaseH-like_sf"/>
</dbReference>
<evidence type="ECO:0000256" key="1">
    <source>
        <dbReference type="ARBA" id="ARBA00002180"/>
    </source>
</evidence>
<evidence type="ECO:0000256" key="8">
    <source>
        <dbReference type="ARBA" id="ARBA00022759"/>
    </source>
</evidence>
<feature type="compositionally biased region" description="Basic and acidic residues" evidence="18">
    <location>
        <begin position="1"/>
        <end position="19"/>
    </location>
</feature>
<dbReference type="CDD" id="cd09272">
    <property type="entry name" value="RNase_HI_RT_Ty1"/>
    <property type="match status" value="1"/>
</dbReference>
<evidence type="ECO:0000313" key="21">
    <source>
        <dbReference type="Proteomes" id="UP000036403"/>
    </source>
</evidence>
<dbReference type="SUPFAM" id="SSF53098">
    <property type="entry name" value="Ribonuclease H-like"/>
    <property type="match status" value="1"/>
</dbReference>
<keyword evidence="16" id="KW-0233">DNA recombination</keyword>
<keyword evidence="10" id="KW-0067">ATP-binding</keyword>
<feature type="region of interest" description="Disordered" evidence="18">
    <location>
        <begin position="1"/>
        <end position="21"/>
    </location>
</feature>
<keyword evidence="21" id="KW-1185">Reference proteome</keyword>
<dbReference type="GO" id="GO:0003676">
    <property type="term" value="F:nucleic acid binding"/>
    <property type="evidence" value="ECO:0007669"/>
    <property type="project" value="InterPro"/>
</dbReference>
<evidence type="ECO:0000256" key="4">
    <source>
        <dbReference type="ARBA" id="ARBA00022722"/>
    </source>
</evidence>
<dbReference type="InterPro" id="IPR039537">
    <property type="entry name" value="Retrotran_Ty1/copia-like"/>
</dbReference>
<dbReference type="STRING" id="67767.A0A0J7K7N3"/>
<dbReference type="InterPro" id="IPR057670">
    <property type="entry name" value="SH3_retrovirus"/>
</dbReference>
<keyword evidence="5" id="KW-0479">Metal-binding</keyword>
<evidence type="ECO:0000256" key="16">
    <source>
        <dbReference type="ARBA" id="ARBA00023172"/>
    </source>
</evidence>
<evidence type="ECO:0000256" key="9">
    <source>
        <dbReference type="ARBA" id="ARBA00022801"/>
    </source>
</evidence>
<feature type="non-terminal residue" evidence="20">
    <location>
        <position position="827"/>
    </location>
</feature>
<dbReference type="GO" id="GO:0005524">
    <property type="term" value="F:ATP binding"/>
    <property type="evidence" value="ECO:0007669"/>
    <property type="project" value="UniProtKB-KW"/>
</dbReference>
<reference evidence="20 21" key="1">
    <citation type="submission" date="2015-04" db="EMBL/GenBank/DDBJ databases">
        <title>Lasius niger genome sequencing.</title>
        <authorList>
            <person name="Konorov E.A."/>
            <person name="Nikitin M.A."/>
            <person name="Kirill M.V."/>
            <person name="Chang P."/>
        </authorList>
    </citation>
    <scope>NUCLEOTIDE SEQUENCE [LARGE SCALE GENOMIC DNA]</scope>
    <source>
        <tissue evidence="20">Whole</tissue>
    </source>
</reference>
<evidence type="ECO:0000256" key="3">
    <source>
        <dbReference type="ARBA" id="ARBA00022670"/>
    </source>
</evidence>
<dbReference type="InterPro" id="IPR054722">
    <property type="entry name" value="PolX-like_BBD"/>
</dbReference>
<dbReference type="GO" id="GO:0004190">
    <property type="term" value="F:aspartic-type endopeptidase activity"/>
    <property type="evidence" value="ECO:0007669"/>
    <property type="project" value="UniProtKB-KW"/>
</dbReference>
<dbReference type="InterPro" id="IPR036397">
    <property type="entry name" value="RNaseH_sf"/>
</dbReference>
<dbReference type="Gene3D" id="3.30.420.10">
    <property type="entry name" value="Ribonuclease H-like superfamily/Ribonuclease H"/>
    <property type="match status" value="1"/>
</dbReference>
<dbReference type="GO" id="GO:0046872">
    <property type="term" value="F:metal ion binding"/>
    <property type="evidence" value="ECO:0007669"/>
    <property type="project" value="UniProtKB-KW"/>
</dbReference>
<dbReference type="Proteomes" id="UP000036403">
    <property type="component" value="Unassembled WGS sequence"/>
</dbReference>
<evidence type="ECO:0000256" key="2">
    <source>
        <dbReference type="ARBA" id="ARBA00022612"/>
    </source>
</evidence>
<gene>
    <name evidence="20" type="ORF">RF55_14886</name>
</gene>
<keyword evidence="8" id="KW-0255">Endonuclease</keyword>
<evidence type="ECO:0000259" key="19">
    <source>
        <dbReference type="PROSITE" id="PS50994"/>
    </source>
</evidence>
<evidence type="ECO:0000256" key="10">
    <source>
        <dbReference type="ARBA" id="ARBA00022840"/>
    </source>
</evidence>
<keyword evidence="14" id="KW-0239">DNA-directed DNA polymerase</keyword>
<evidence type="ECO:0000256" key="14">
    <source>
        <dbReference type="ARBA" id="ARBA00022932"/>
    </source>
</evidence>
<dbReference type="GO" id="GO:0003964">
    <property type="term" value="F:RNA-directed DNA polymerase activity"/>
    <property type="evidence" value="ECO:0007669"/>
    <property type="project" value="UniProtKB-KW"/>
</dbReference>
<dbReference type="Pfam" id="PF00665">
    <property type="entry name" value="rve"/>
    <property type="match status" value="1"/>
</dbReference>
<evidence type="ECO:0000256" key="6">
    <source>
        <dbReference type="ARBA" id="ARBA00022741"/>
    </source>
</evidence>
<dbReference type="GO" id="GO:0015074">
    <property type="term" value="P:DNA integration"/>
    <property type="evidence" value="ECO:0007669"/>
    <property type="project" value="UniProtKB-KW"/>
</dbReference>
<keyword evidence="2" id="KW-1188">Viral release from host cell</keyword>
<evidence type="ECO:0000256" key="17">
    <source>
        <dbReference type="ARBA" id="ARBA00023268"/>
    </source>
</evidence>
<keyword evidence="7" id="KW-0064">Aspartyl protease</keyword>
<dbReference type="PANTHER" id="PTHR42648">
    <property type="entry name" value="TRANSPOSASE, PUTATIVE-RELATED"/>
    <property type="match status" value="1"/>
</dbReference>
<dbReference type="PANTHER" id="PTHR42648:SF11">
    <property type="entry name" value="TRANSPOSON TY4-P GAG-POL POLYPROTEIN"/>
    <property type="match status" value="1"/>
</dbReference>
<dbReference type="GO" id="GO:0004519">
    <property type="term" value="F:endonuclease activity"/>
    <property type="evidence" value="ECO:0007669"/>
    <property type="project" value="UniProtKB-KW"/>
</dbReference>
<keyword evidence="11" id="KW-0460">Magnesium</keyword>
<dbReference type="PaxDb" id="67767-A0A0J7K7N3"/>
<keyword evidence="15" id="KW-0917">Virion maturation</keyword>
<keyword evidence="3" id="KW-0645">Protease</keyword>
<dbReference type="Pfam" id="PF22936">
    <property type="entry name" value="Pol_BBD"/>
    <property type="match status" value="1"/>
</dbReference>
<evidence type="ECO:0000256" key="18">
    <source>
        <dbReference type="SAM" id="MobiDB-lite"/>
    </source>
</evidence>
<keyword evidence="13" id="KW-0695">RNA-directed DNA polymerase</keyword>
<dbReference type="Pfam" id="PF07727">
    <property type="entry name" value="RVT_2"/>
    <property type="match status" value="2"/>
</dbReference>
<evidence type="ECO:0000256" key="15">
    <source>
        <dbReference type="ARBA" id="ARBA00023113"/>
    </source>
</evidence>
<dbReference type="InterPro" id="IPR013103">
    <property type="entry name" value="RVT_2"/>
</dbReference>
<dbReference type="GO" id="GO:0042575">
    <property type="term" value="C:DNA polymerase complex"/>
    <property type="evidence" value="ECO:0007669"/>
    <property type="project" value="UniProtKB-ARBA"/>
</dbReference>
<keyword evidence="14" id="KW-0808">Transferase</keyword>
<dbReference type="InterPro" id="IPR001584">
    <property type="entry name" value="Integrase_cat-core"/>
</dbReference>
<feature type="domain" description="Integrase catalytic" evidence="19">
    <location>
        <begin position="183"/>
        <end position="358"/>
    </location>
</feature>
<comment type="function">
    <text evidence="1">The aspartyl protease (PR) mediates the proteolytic cleavages of the Gag and Gag-Pol polyproteins after assembly of the VLP.</text>
</comment>
<evidence type="ECO:0000256" key="11">
    <source>
        <dbReference type="ARBA" id="ARBA00022842"/>
    </source>
</evidence>
<keyword evidence="12" id="KW-0229">DNA integration</keyword>
<dbReference type="AlphaFoldDB" id="A0A0J7K7N3"/>
<evidence type="ECO:0000256" key="7">
    <source>
        <dbReference type="ARBA" id="ARBA00022750"/>
    </source>
</evidence>
<sequence length="827" mass="95361">MADCRFKKSKEDKKKPKQEETDENVFIGETFALNWYKENEQEIAFMGGTPLNEADWCMDSGASEHMCNNLDFFENYRKVTDERKVKIGNGTFLKICGVGTVELDAWNGQEWIKTKISNVLFVPELKINLFSLGCALDKGYEMRSDNLKCELVNKNGQVCAIAKRQEEDPHPICKDCLVGKQHRSSYPASQSRASRTCELIHGDLCGPMETTSLGGAKYFLLLKDDYSSYRYVYFIQHKSEVKQKIAAFIKMAETETGNKVKILRTDNGLEFMNQDVKSLLEENGINHQRSVVYTPQQNGRAEREMRTIVEASRTMLHSMNMSKIFWAKAVNTAVFTLNRTGSSPENIKPPFELWHSKKPDINIFKVFGSKVAAHIPKERRLKFDAKSKEGIVIGYSENTKGYRIYFPQKKKVEILKDIVFLRDENERTKETGTSIISEEEEAGKIVSETIIEMDEIQEDRRLESDNESEGDERTGESSLNDDYASCEETEELTKRYELRDRSKLRKPTAYEDYEVNFTSLVEENEPQTYVEAMSGRESEMWKRAMKTEMEALKENDTWTVMKKPEKCELIDSKWVFKKKRNEKGDVITYKARLVARGFKQKNMDVCNAFLYGKIDSDVYMSLLQGFNLKTNEICKLKKTLYGLKGSPKGWNNRFHAVMIEQGFIRSEYDYCLYVRTTKLGKIFILLYVDDLLLAGTDKQEVLEVKSVLNRCFKMKDFGNVKHFLGIVIEQKLEEEDCIVGYVDSDWAGDNIDRRSTAGYIFKVLDCLISWSSKKQPTVALSSTEAEYAAMSIAASEACWLRFLFKDFMVKKEFVCVKLYEDNQSAIR</sequence>
<comment type="caution">
    <text evidence="20">The sequence shown here is derived from an EMBL/GenBank/DDBJ whole genome shotgun (WGS) entry which is preliminary data.</text>
</comment>
<keyword evidence="17" id="KW-0511">Multifunctional enzyme</keyword>